<protein>
    <recommendedName>
        <fullName evidence="2">Protein TIFY</fullName>
    </recommendedName>
    <alternativeName>
        <fullName evidence="2">Jasmonate ZIM domain-containing protein</fullName>
    </alternativeName>
</protein>
<reference evidence="5 6" key="1">
    <citation type="submission" date="2024-02" db="EMBL/GenBank/DDBJ databases">
        <authorList>
            <person name="Vignale AGUSTIN F."/>
            <person name="Sosa J E."/>
            <person name="Modenutti C."/>
        </authorList>
    </citation>
    <scope>NUCLEOTIDE SEQUENCE [LARGE SCALE GENOMIC DNA]</scope>
</reference>
<dbReference type="PROSITE" id="PS51320">
    <property type="entry name" value="TIFY"/>
    <property type="match status" value="1"/>
</dbReference>
<dbReference type="GO" id="GO:0005634">
    <property type="term" value="C:nucleus"/>
    <property type="evidence" value="ECO:0007669"/>
    <property type="project" value="UniProtKB-SubCell"/>
</dbReference>
<organism evidence="5 6">
    <name type="scientific">Ilex paraguariensis</name>
    <name type="common">yerba mate</name>
    <dbReference type="NCBI Taxonomy" id="185542"/>
    <lineage>
        <taxon>Eukaryota</taxon>
        <taxon>Viridiplantae</taxon>
        <taxon>Streptophyta</taxon>
        <taxon>Embryophyta</taxon>
        <taxon>Tracheophyta</taxon>
        <taxon>Spermatophyta</taxon>
        <taxon>Magnoliopsida</taxon>
        <taxon>eudicotyledons</taxon>
        <taxon>Gunneridae</taxon>
        <taxon>Pentapetalae</taxon>
        <taxon>asterids</taxon>
        <taxon>campanulids</taxon>
        <taxon>Aquifoliales</taxon>
        <taxon>Aquifoliaceae</taxon>
        <taxon>Ilex</taxon>
    </lineage>
</organism>
<dbReference type="InterPro" id="IPR010399">
    <property type="entry name" value="Tify_dom"/>
</dbReference>
<dbReference type="GO" id="GO:0009611">
    <property type="term" value="P:response to wounding"/>
    <property type="evidence" value="ECO:0007669"/>
    <property type="project" value="UniProtKB-UniRule"/>
</dbReference>
<evidence type="ECO:0000313" key="5">
    <source>
        <dbReference type="EMBL" id="CAK9172252.1"/>
    </source>
</evidence>
<evidence type="ECO:0000259" key="4">
    <source>
        <dbReference type="PROSITE" id="PS51320"/>
    </source>
</evidence>
<gene>
    <name evidence="5" type="ORF">ILEXP_LOCUS41894</name>
</gene>
<evidence type="ECO:0000313" key="6">
    <source>
        <dbReference type="Proteomes" id="UP001642360"/>
    </source>
</evidence>
<keyword evidence="2" id="KW-1184">Jasmonic acid signaling pathway</keyword>
<dbReference type="EMBL" id="CAUOFW020005946">
    <property type="protein sequence ID" value="CAK9172252.1"/>
    <property type="molecule type" value="Genomic_DNA"/>
</dbReference>
<feature type="compositionally biased region" description="Low complexity" evidence="3">
    <location>
        <begin position="247"/>
        <end position="269"/>
    </location>
</feature>
<evidence type="ECO:0000256" key="3">
    <source>
        <dbReference type="SAM" id="MobiDB-lite"/>
    </source>
</evidence>
<comment type="function">
    <text evidence="2">Repressor of jasmonate responses.</text>
</comment>
<comment type="caution">
    <text evidence="5">The sequence shown here is derived from an EMBL/GenBank/DDBJ whole genome shotgun (WGS) entry which is preliminary data.</text>
</comment>
<dbReference type="InterPro" id="IPR040390">
    <property type="entry name" value="TIFY/JAZ"/>
</dbReference>
<evidence type="ECO:0000256" key="1">
    <source>
        <dbReference type="ARBA" id="ARBA00008614"/>
    </source>
</evidence>
<dbReference type="GO" id="GO:2000022">
    <property type="term" value="P:regulation of jasmonic acid mediated signaling pathway"/>
    <property type="evidence" value="ECO:0007669"/>
    <property type="project" value="UniProtKB-UniRule"/>
</dbReference>
<feature type="region of interest" description="Disordered" evidence="3">
    <location>
        <begin position="238"/>
        <end position="279"/>
    </location>
</feature>
<comment type="subcellular location">
    <subcellularLocation>
        <location evidence="2">Nucleus</location>
    </subcellularLocation>
</comment>
<dbReference type="GO" id="GO:0031347">
    <property type="term" value="P:regulation of defense response"/>
    <property type="evidence" value="ECO:0007669"/>
    <property type="project" value="UniProtKB-UniRule"/>
</dbReference>
<keyword evidence="2" id="KW-0539">Nucleus</keyword>
<feature type="domain" description="Tify" evidence="4">
    <location>
        <begin position="173"/>
        <end position="208"/>
    </location>
</feature>
<comment type="domain">
    <text evidence="2">The jas domain is required for interaction with COI1.</text>
</comment>
<dbReference type="PANTHER" id="PTHR33077">
    <property type="entry name" value="PROTEIN TIFY 4A-RELATED-RELATED"/>
    <property type="match status" value="1"/>
</dbReference>
<name>A0ABC8TRY8_9AQUA</name>
<dbReference type="Proteomes" id="UP001642360">
    <property type="component" value="Unassembled WGS sequence"/>
</dbReference>
<accession>A0ABC8TRY8</accession>
<feature type="region of interest" description="Disordered" evidence="3">
    <location>
        <begin position="330"/>
        <end position="377"/>
    </location>
</feature>
<keyword evidence="6" id="KW-1185">Reference proteome</keyword>
<sequence length="377" mass="39043">MERDFMGLNSKDSVIVVKEEAVENSRDSAFSKASAVHWPSSNKVSALPHFMSFKVAQEEKTAKIVSDPLTSSGFMAVPTVEAFDTTHKRQSGDIQNVHLPQDVKMLPVSNQAIPISMGNPFFKAHFAGAGSNFLGATMKQQFLGGVPVTASHSILPSSGSMAGTTEPWFKSKPSGSPAPLTIFYAGTVNVYDDISPEKAQAIMFLAGNGSSAPSSVAQPRAQVQAPASKVAAGDGVFVNQPTNNTPPCSGLSSPMSVSSHPASQSGGSSTTDEGMTGKTVGVTATPVSKVDSPNIATPLGPVASTTIMPSAVPQARKASLARFLEKRKERAMSSAPYSLSNKSPECGTPDSNGVGFSATSGMGSVSLPASKESSRDI</sequence>
<dbReference type="Pfam" id="PF09425">
    <property type="entry name" value="Jas_motif"/>
    <property type="match status" value="1"/>
</dbReference>
<dbReference type="Pfam" id="PF06200">
    <property type="entry name" value="tify"/>
    <property type="match status" value="1"/>
</dbReference>
<evidence type="ECO:0000256" key="2">
    <source>
        <dbReference type="RuleBase" id="RU369065"/>
    </source>
</evidence>
<dbReference type="AlphaFoldDB" id="A0ABC8TRY8"/>
<dbReference type="PANTHER" id="PTHR33077:SF90">
    <property type="entry name" value="PROTEIN TIFY 7"/>
    <property type="match status" value="1"/>
</dbReference>
<comment type="similarity">
    <text evidence="1 2">Belongs to the TIFY/JAZ family.</text>
</comment>
<dbReference type="SMART" id="SM00979">
    <property type="entry name" value="TIFY"/>
    <property type="match status" value="1"/>
</dbReference>
<proteinExistence type="inferred from homology"/>
<dbReference type="InterPro" id="IPR018467">
    <property type="entry name" value="CCT_CS"/>
</dbReference>